<name>A0A425Y629_9BACT</name>
<dbReference type="SMART" id="SM00028">
    <property type="entry name" value="TPR"/>
    <property type="match status" value="13"/>
</dbReference>
<sequence>MKAVIFKYKYIIFLSLIFVFLSGNTFAQEKHTVKGTVSINGGDLNDVKITLYKDSQQESVRDISNNGKFSYQLDFGYDYIFEFSKQDFVTKRVRVSTYVPQVVLERDSRFPPSKFSIELFRFFPGIDLSIFDQPIGVIMYNNETDLIEIDLSFQTGIEAELKRIEKETRLKQEAYLAELARINAEYGDAIKKGDTEFQKKNYIDSKSFYTEALNLKSEEIYPKDQISKIETLLLSQKSKLEAQRLIDEKYNAFIELADKDFVETNYEPAKVNYKSAIGVKPGEIYPKDQLEKINNIELELKLNAENEAKRLAAEEAMKDKYDAFITAADEAFKLNEYGAAKSQYTSALNVKPDEVYPQNQIQLINDKLDYQRQLTAANAKFVAEQKALKAEYNRIIKLADVQFKKKDYPEAIILYEKAIELDSEESYPKLQIQVINEAITNEKELAANQLKQKEIDDKYNLFVDSGDKQLKDGEYSLAKQNYIAALALKPNESHPKAQLLKIESLMAQQAKILAEKDAREKKYADLISLADSQMNVGDFDKALGNYEQALNIKPNAAYLDKQVKKAKQGKVDKKQEQEEKAKQELELQIQSQKYNDLIAKGDTNLAAKKYFDSRDNYKDALEIKPDEKYPKDQLNKLEDLMAKELHQETAIKEFEIKYQAFITTGDSHLKTNEYELARKSYKRASEMKPEESYPKLQLKKLDGLIAEANRIEAESQLLNEKYEALIGQADRAFEAEDYKLAITSYQSALSLKEKENYPIEQIKKSEQALVKVAQLAQEKLKEEKANSLANEKYAKAITLADAALTNENYKSANSNYEQALEYKKGDQYATAQLLKIKSLIAEKESKAKADELLSKKKAILDKQFRLFVSEGDKLFKNEKYANALEKYEAAIQIMRNDEYALKQIDIVKEKLVEEKLGAEKRLTLEIEYDTYISSADKLFADNKLKSAKEKYQLALKLKFKSSYPKNQIEIIDETLAKQEKIDRKNNRLEEEFEESLAKADSNFKKKSYTLARNHYKDAQKIKPHDAYVKSQLSEIKMILEANMQSKENDLLTQNSNALSDNLLKLKEQEYKAFIVKGDEAIKDKYLGKAKAYYVKALGVFDRDYPREKLVEIEELRSAFRSEKDRLEYEKLMRFGEKEYERANYSVSRHYLKKALYLAADRSVVEEKLDEIEQAITADKQKALDLEFDEFVKKGNTAFKSGNLSVAKFYFTKALKIKPKDSQLKENMENIKNSLK</sequence>
<keyword evidence="3" id="KW-0732">Signal</keyword>
<comment type="caution">
    <text evidence="4">The sequence shown here is derived from an EMBL/GenBank/DDBJ whole genome shotgun (WGS) entry which is preliminary data.</text>
</comment>
<feature type="coiled-coil region" evidence="2">
    <location>
        <begin position="564"/>
        <end position="595"/>
    </location>
</feature>
<dbReference type="RefSeq" id="WP_125029795.1">
    <property type="nucleotide sequence ID" value="NZ_JAPXVP010000003.1"/>
</dbReference>
<keyword evidence="2" id="KW-0175">Coiled coil</keyword>
<feature type="repeat" description="TPR" evidence="1">
    <location>
        <begin position="392"/>
        <end position="425"/>
    </location>
</feature>
<feature type="repeat" description="TPR" evidence="1">
    <location>
        <begin position="658"/>
        <end position="691"/>
    </location>
</feature>
<evidence type="ECO:0000313" key="4">
    <source>
        <dbReference type="EMBL" id="RRG23749.1"/>
    </source>
</evidence>
<dbReference type="Pfam" id="PF13181">
    <property type="entry name" value="TPR_8"/>
    <property type="match status" value="2"/>
</dbReference>
<feature type="signal peptide" evidence="3">
    <location>
        <begin position="1"/>
        <end position="27"/>
    </location>
</feature>
<evidence type="ECO:0008006" key="6">
    <source>
        <dbReference type="Google" id="ProtNLM"/>
    </source>
</evidence>
<dbReference type="Proteomes" id="UP000285794">
    <property type="component" value="Unassembled WGS sequence"/>
</dbReference>
<dbReference type="InterPro" id="IPR011990">
    <property type="entry name" value="TPR-like_helical_dom_sf"/>
</dbReference>
<keyword evidence="1" id="KW-0802">TPR repeat</keyword>
<feature type="coiled-coil region" evidence="2">
    <location>
        <begin position="971"/>
        <end position="998"/>
    </location>
</feature>
<dbReference type="PROSITE" id="PS50005">
    <property type="entry name" value="TPR"/>
    <property type="match status" value="4"/>
</dbReference>
<evidence type="ECO:0000313" key="5">
    <source>
        <dbReference type="Proteomes" id="UP000285794"/>
    </source>
</evidence>
<dbReference type="OrthoDB" id="1467230at2"/>
<gene>
    <name evidence="4" type="ORF">DWB61_05040</name>
</gene>
<reference evidence="4 5" key="1">
    <citation type="submission" date="2018-07" db="EMBL/GenBank/DDBJ databases">
        <title>Draft genome sequence of Ancylomarina sp. M1P.</title>
        <authorList>
            <person name="Yadav S."/>
            <person name="Villanueva L."/>
            <person name="Damste J.S.S."/>
        </authorList>
    </citation>
    <scope>NUCLEOTIDE SEQUENCE [LARGE SCALE GENOMIC DNA]</scope>
    <source>
        <strain evidence="4 5">M1P</strain>
    </source>
</reference>
<evidence type="ECO:0000256" key="2">
    <source>
        <dbReference type="SAM" id="Coils"/>
    </source>
</evidence>
<dbReference type="Gene3D" id="1.25.40.10">
    <property type="entry name" value="Tetratricopeptide repeat domain"/>
    <property type="match status" value="5"/>
</dbReference>
<evidence type="ECO:0000256" key="1">
    <source>
        <dbReference type="PROSITE-ProRule" id="PRU00339"/>
    </source>
</evidence>
<accession>A0A425Y629</accession>
<dbReference type="InterPro" id="IPR019734">
    <property type="entry name" value="TPR_rpt"/>
</dbReference>
<feature type="repeat" description="TPR" evidence="1">
    <location>
        <begin position="1187"/>
        <end position="1220"/>
    </location>
</feature>
<dbReference type="EMBL" id="QQWG01000003">
    <property type="protein sequence ID" value="RRG23749.1"/>
    <property type="molecule type" value="Genomic_DNA"/>
</dbReference>
<proteinExistence type="predicted"/>
<feature type="coiled-coil region" evidence="2">
    <location>
        <begin position="1029"/>
        <end position="1068"/>
    </location>
</feature>
<dbReference type="AlphaFoldDB" id="A0A425Y629"/>
<feature type="coiled-coil region" evidence="2">
    <location>
        <begin position="701"/>
        <end position="728"/>
    </location>
</feature>
<organism evidence="4 5">
    <name type="scientific">Ancylomarina euxinus</name>
    <dbReference type="NCBI Taxonomy" id="2283627"/>
    <lineage>
        <taxon>Bacteria</taxon>
        <taxon>Pseudomonadati</taxon>
        <taxon>Bacteroidota</taxon>
        <taxon>Bacteroidia</taxon>
        <taxon>Marinilabiliales</taxon>
        <taxon>Marinifilaceae</taxon>
        <taxon>Ancylomarina</taxon>
    </lineage>
</organism>
<keyword evidence="5" id="KW-1185">Reference proteome</keyword>
<feature type="chain" id="PRO_5019478408" description="Tetratricopeptide repeat protein" evidence="3">
    <location>
        <begin position="28"/>
        <end position="1235"/>
    </location>
</feature>
<dbReference type="SUPFAM" id="SSF48452">
    <property type="entry name" value="TPR-like"/>
    <property type="match status" value="4"/>
</dbReference>
<protein>
    <recommendedName>
        <fullName evidence="6">Tetratricopeptide repeat protein</fullName>
    </recommendedName>
</protein>
<feature type="repeat" description="TPR" evidence="1">
    <location>
        <begin position="523"/>
        <end position="556"/>
    </location>
</feature>
<evidence type="ECO:0000256" key="3">
    <source>
        <dbReference type="SAM" id="SignalP"/>
    </source>
</evidence>